<dbReference type="AlphaFoldDB" id="A0A9W6CNH5"/>
<dbReference type="EMBL" id="JAVDPY010000001">
    <property type="protein sequence ID" value="MDR6331933.1"/>
    <property type="molecule type" value="Genomic_DNA"/>
</dbReference>
<dbReference type="Proteomes" id="UP001144397">
    <property type="component" value="Unassembled WGS sequence"/>
</dbReference>
<keyword evidence="5" id="KW-1185">Reference proteome</keyword>
<evidence type="ECO:0000313" key="3">
    <source>
        <dbReference type="EMBL" id="MDR6331933.1"/>
    </source>
</evidence>
<dbReference type="EMBL" id="BSDO01000022">
    <property type="protein sequence ID" value="GLI25633.1"/>
    <property type="molecule type" value="Genomic_DNA"/>
</dbReference>
<proteinExistence type="predicted"/>
<reference evidence="3 5" key="2">
    <citation type="submission" date="2023-07" db="EMBL/GenBank/DDBJ databases">
        <title>Genomic Encyclopedia of Type Strains, Phase IV (KMG-IV): sequencing the most valuable type-strain genomes for metagenomic binning, comparative biology and taxonomic classification.</title>
        <authorList>
            <person name="Goeker M."/>
        </authorList>
    </citation>
    <scope>NUCLEOTIDE SEQUENCE [LARGE SCALE GENOMIC DNA]</scope>
    <source>
        <strain evidence="3 5">DSM 338</strain>
    </source>
</reference>
<name>A0A9W6CNH5_XANFL</name>
<organism evidence="2 4">
    <name type="scientific">Xanthobacter flavus</name>
    <dbReference type="NCBI Taxonomy" id="281"/>
    <lineage>
        <taxon>Bacteria</taxon>
        <taxon>Pseudomonadati</taxon>
        <taxon>Pseudomonadota</taxon>
        <taxon>Alphaproteobacteria</taxon>
        <taxon>Hyphomicrobiales</taxon>
        <taxon>Xanthobacteraceae</taxon>
        <taxon>Xanthobacter</taxon>
    </lineage>
</organism>
<evidence type="ECO:0000313" key="5">
    <source>
        <dbReference type="Proteomes" id="UP001245370"/>
    </source>
</evidence>
<evidence type="ECO:0000313" key="2">
    <source>
        <dbReference type="EMBL" id="GLI25633.1"/>
    </source>
</evidence>
<gene>
    <name evidence="3" type="ORF">GGQ86_000380</name>
    <name evidence="2" type="ORF">XFLAVUS301_53070</name>
</gene>
<reference evidence="2" key="1">
    <citation type="submission" date="2022-12" db="EMBL/GenBank/DDBJ databases">
        <title>Reference genome sequencing for broad-spectrum identification of bacterial and archaeal isolates by mass spectrometry.</title>
        <authorList>
            <person name="Sekiguchi Y."/>
            <person name="Tourlousse D.M."/>
        </authorList>
    </citation>
    <scope>NUCLEOTIDE SEQUENCE</scope>
    <source>
        <strain evidence="2">301</strain>
    </source>
</reference>
<dbReference type="Proteomes" id="UP001245370">
    <property type="component" value="Unassembled WGS sequence"/>
</dbReference>
<dbReference type="GeneID" id="95766079"/>
<dbReference type="RefSeq" id="WP_281810119.1">
    <property type="nucleotide sequence ID" value="NZ_BSDO01000022.1"/>
</dbReference>
<accession>A0A9W6CNH5</accession>
<comment type="caution">
    <text evidence="2">The sequence shown here is derived from an EMBL/GenBank/DDBJ whole genome shotgun (WGS) entry which is preliminary data.</text>
</comment>
<protein>
    <submittedName>
        <fullName evidence="2">Uncharacterized protein</fullName>
    </submittedName>
</protein>
<feature type="compositionally biased region" description="Basic and acidic residues" evidence="1">
    <location>
        <begin position="38"/>
        <end position="47"/>
    </location>
</feature>
<evidence type="ECO:0000256" key="1">
    <source>
        <dbReference type="SAM" id="MobiDB-lite"/>
    </source>
</evidence>
<sequence length="606" mass="66107">MSAAKGKAGVAASLEDSKRELRRQKRDRVQDPAQGEPRLIKGEEVKPGDWSPDFWGLPPDCPVQVLGMDGDVLHVVDAIGQHAEITDSSFGQNKVQRLFLQRIGYVYWAWPRFGQGGRITGFDTVAVRDAFYKAGGLKGPFSAGDKVRGLGGWTDKAGNLVLHCGDELYVKGREQPTGDYEGHFYPRRPPIPQPWSQPVTDEMMDDTGLWAALSAFTFERPKVDPVMVLGWIAAAYLGGALPWRPMLFAVGDRAVGKSTLQALVKGVLGDALHNTADTTAAGIYQKVKQDSLPVAVDELEAGADNSRVLAVVKLARLAASGGVMFRGGSNHTGTTFTARNCFFMSAINQPPIPPQDLSRMCLVNLRPRAADRAAERPVTIDADQVGRMILRRLVDNWPRFDLIYQEYRRVLGMGGHDGRGQDTYGTLLACAHLVLGDELLDRYGLPNDLDGLEPWAELLAAADLPEREDASENWRRCITHLLTSRVEAWRNGLRHTVGALLEDLKQGVISLQAANDQLSQADLLAIDAHQVVKGARGYALAIPNSGPMVSHIFRGTDWGGEGGTGVWAGALRQAPTTVVVSNKTNNRQRINGVQRRCSIVLMSELG</sequence>
<evidence type="ECO:0000313" key="4">
    <source>
        <dbReference type="Proteomes" id="UP001144397"/>
    </source>
</evidence>
<feature type="region of interest" description="Disordered" evidence="1">
    <location>
        <begin position="1"/>
        <end position="53"/>
    </location>
</feature>
<feature type="compositionally biased region" description="Low complexity" evidence="1">
    <location>
        <begin position="1"/>
        <end position="13"/>
    </location>
</feature>